<evidence type="ECO:0000256" key="4">
    <source>
        <dbReference type="ARBA" id="ARBA00022989"/>
    </source>
</evidence>
<evidence type="ECO:0000313" key="8">
    <source>
        <dbReference type="Proteomes" id="UP000095743"/>
    </source>
</evidence>
<dbReference type="OrthoDB" id="6017905at2"/>
<sequence length="482" mass="55864">MSDNLFKKFISFSYGSWIGLIIGFLGTMLTTRILLPEDFGRTSMFTLALNISVVFIIFGTDQSFVRFFYEEKEENRSGLLYNCLDIPLVITLIIAIIILVFRNKVSILLFEEENFTAIIMLVIGIVFQVIYRYAGLVIRMQQKGNLYSILEILYRTLSVVTLLVLYFIMGSSYEIIIYSTVINLIILSTYAIFHERRFWNLRNRKNEKLIHSKRDIFDFGTPLVLTMLITWLFQSFDKIAIRYWSSFDELGLYAAAFKIIAFVSILQGTFSTFWIPVAYEKFDKEPENKNFFEKMCRIITFAMLLVAVLSIAGKDIIVFLLGKEYRQAANIMPFLVFMPIMYTISETTVLGINFFKKPKWHVLIASTSCIVNILGNWVLVPQYGAIGASISTAFSYVIFFTMRTKISLIYYKLNYGLKKLYLMLLVVSMYAMFSVFTASVYLNILMGVAITFVLLIVYKNDLLKGYVYIKKQEVFAKYLARR</sequence>
<feature type="transmembrane region" description="Helical" evidence="6">
    <location>
        <begin position="79"/>
        <end position="102"/>
    </location>
</feature>
<evidence type="ECO:0000256" key="5">
    <source>
        <dbReference type="ARBA" id="ARBA00023136"/>
    </source>
</evidence>
<dbReference type="EMBL" id="CP017269">
    <property type="protein sequence ID" value="AOT70126.1"/>
    <property type="molecule type" value="Genomic_DNA"/>
</dbReference>
<feature type="transmembrane region" description="Helical" evidence="6">
    <location>
        <begin position="253"/>
        <end position="277"/>
    </location>
</feature>
<name>A0A1D8GGX4_9FIRM</name>
<protein>
    <submittedName>
        <fullName evidence="7">Uncharacterized protein</fullName>
    </submittedName>
</protein>
<dbReference type="InterPro" id="IPR050833">
    <property type="entry name" value="Poly_Biosynth_Transport"/>
</dbReference>
<feature type="transmembrane region" description="Helical" evidence="6">
    <location>
        <begin position="146"/>
        <end position="169"/>
    </location>
</feature>
<feature type="transmembrane region" description="Helical" evidence="6">
    <location>
        <begin position="385"/>
        <end position="403"/>
    </location>
</feature>
<feature type="transmembrane region" description="Helical" evidence="6">
    <location>
        <begin position="439"/>
        <end position="458"/>
    </location>
</feature>
<keyword evidence="3 6" id="KW-0812">Transmembrane</keyword>
<accession>A0A1D8GGX4</accession>
<evidence type="ECO:0000256" key="1">
    <source>
        <dbReference type="ARBA" id="ARBA00004651"/>
    </source>
</evidence>
<dbReference type="PANTHER" id="PTHR30250:SF11">
    <property type="entry name" value="O-ANTIGEN TRANSPORTER-RELATED"/>
    <property type="match status" value="1"/>
</dbReference>
<evidence type="ECO:0000256" key="3">
    <source>
        <dbReference type="ARBA" id="ARBA00022692"/>
    </source>
</evidence>
<dbReference type="InterPro" id="IPR002797">
    <property type="entry name" value="Polysacc_synth"/>
</dbReference>
<feature type="transmembrane region" description="Helical" evidence="6">
    <location>
        <begin position="12"/>
        <end position="35"/>
    </location>
</feature>
<dbReference type="Pfam" id="PF01943">
    <property type="entry name" value="Polysacc_synt"/>
    <property type="match status" value="1"/>
</dbReference>
<dbReference type="KEGG" id="gfe:Gferi_11310"/>
<dbReference type="PANTHER" id="PTHR30250">
    <property type="entry name" value="PST FAMILY PREDICTED COLANIC ACID TRANSPORTER"/>
    <property type="match status" value="1"/>
</dbReference>
<dbReference type="AlphaFoldDB" id="A0A1D8GGX4"/>
<feature type="transmembrane region" description="Helical" evidence="6">
    <location>
        <begin position="362"/>
        <end position="379"/>
    </location>
</feature>
<feature type="transmembrane region" description="Helical" evidence="6">
    <location>
        <begin position="415"/>
        <end position="433"/>
    </location>
</feature>
<feature type="transmembrane region" description="Helical" evidence="6">
    <location>
        <begin position="47"/>
        <end position="67"/>
    </location>
</feature>
<keyword evidence="2" id="KW-1003">Cell membrane</keyword>
<feature type="transmembrane region" description="Helical" evidence="6">
    <location>
        <begin position="298"/>
        <end position="322"/>
    </location>
</feature>
<evidence type="ECO:0000313" key="7">
    <source>
        <dbReference type="EMBL" id="AOT70126.1"/>
    </source>
</evidence>
<feature type="transmembrane region" description="Helical" evidence="6">
    <location>
        <begin position="334"/>
        <end position="355"/>
    </location>
</feature>
<evidence type="ECO:0000256" key="6">
    <source>
        <dbReference type="SAM" id="Phobius"/>
    </source>
</evidence>
<dbReference type="RefSeq" id="WP_069976512.1">
    <property type="nucleotide sequence ID" value="NZ_CP017269.1"/>
</dbReference>
<comment type="subcellular location">
    <subcellularLocation>
        <location evidence="1">Cell membrane</location>
        <topology evidence="1">Multi-pass membrane protein</topology>
    </subcellularLocation>
</comment>
<keyword evidence="4 6" id="KW-1133">Transmembrane helix</keyword>
<keyword evidence="8" id="KW-1185">Reference proteome</keyword>
<dbReference type="Proteomes" id="UP000095743">
    <property type="component" value="Chromosome"/>
</dbReference>
<organism evidence="7 8">
    <name type="scientific">Geosporobacter ferrireducens</name>
    <dbReference type="NCBI Taxonomy" id="1424294"/>
    <lineage>
        <taxon>Bacteria</taxon>
        <taxon>Bacillati</taxon>
        <taxon>Bacillota</taxon>
        <taxon>Clostridia</taxon>
        <taxon>Peptostreptococcales</taxon>
        <taxon>Thermotaleaceae</taxon>
        <taxon>Geosporobacter</taxon>
    </lineage>
</organism>
<feature type="transmembrane region" description="Helical" evidence="6">
    <location>
        <begin position="175"/>
        <end position="194"/>
    </location>
</feature>
<keyword evidence="5 6" id="KW-0472">Membrane</keyword>
<gene>
    <name evidence="7" type="ORF">Gferi_11310</name>
</gene>
<dbReference type="STRING" id="1424294.Gferi_11310"/>
<reference evidence="7 8" key="1">
    <citation type="submission" date="2016-09" db="EMBL/GenBank/DDBJ databases">
        <title>Genomic analysis reveals versatility of anaerobic energy metabolism of Geosporobacter ferrireducens IRF9 of phylum Firmicutes.</title>
        <authorList>
            <person name="Kim S.-J."/>
        </authorList>
    </citation>
    <scope>NUCLEOTIDE SEQUENCE [LARGE SCALE GENOMIC DNA]</scope>
    <source>
        <strain evidence="7 8">IRF9</strain>
    </source>
</reference>
<feature type="transmembrane region" description="Helical" evidence="6">
    <location>
        <begin position="215"/>
        <end position="233"/>
    </location>
</feature>
<evidence type="ECO:0000256" key="2">
    <source>
        <dbReference type="ARBA" id="ARBA00022475"/>
    </source>
</evidence>
<feature type="transmembrane region" description="Helical" evidence="6">
    <location>
        <begin position="114"/>
        <end position="134"/>
    </location>
</feature>
<proteinExistence type="predicted"/>
<dbReference type="GO" id="GO:0005886">
    <property type="term" value="C:plasma membrane"/>
    <property type="evidence" value="ECO:0007669"/>
    <property type="project" value="UniProtKB-SubCell"/>
</dbReference>